<proteinExistence type="inferred from homology"/>
<evidence type="ECO:0000256" key="3">
    <source>
        <dbReference type="ARBA" id="ARBA00022729"/>
    </source>
</evidence>
<dbReference type="STRING" id="202951.GCA_001485025_03107"/>
<name>A0A4Q7AMJ7_9GAMM</name>
<dbReference type="InterPro" id="IPR009094">
    <property type="entry name" value="DiS-bond_isomerase_DsbC/G_N_sf"/>
</dbReference>
<evidence type="ECO:0000259" key="9">
    <source>
        <dbReference type="Pfam" id="PF13098"/>
    </source>
</evidence>
<dbReference type="EMBL" id="SGSU01000025">
    <property type="protein sequence ID" value="RZG64276.1"/>
    <property type="molecule type" value="Genomic_DNA"/>
</dbReference>
<evidence type="ECO:0000256" key="1">
    <source>
        <dbReference type="ARBA" id="ARBA00004418"/>
    </source>
</evidence>
<comment type="subcellular location">
    <subcellularLocation>
        <location evidence="1 7">Periplasm</location>
    </subcellularLocation>
</comment>
<comment type="similarity">
    <text evidence="2 7">Belongs to the thioredoxin family. DsbC subfamily.</text>
</comment>
<feature type="chain" id="PRO_5020884115" description="Thiol:disulfide interchange protein" evidence="7">
    <location>
        <begin position="25"/>
        <end position="237"/>
    </location>
</feature>
<evidence type="ECO:0000256" key="5">
    <source>
        <dbReference type="ARBA" id="ARBA00023157"/>
    </source>
</evidence>
<dbReference type="Gene3D" id="3.40.30.10">
    <property type="entry name" value="Glutaredoxin"/>
    <property type="match status" value="1"/>
</dbReference>
<evidence type="ECO:0000313" key="11">
    <source>
        <dbReference type="Proteomes" id="UP000293483"/>
    </source>
</evidence>
<sequence length="237" mass="26172">MVYVMMKKMGALFLAGMLSQWAMADAASVQSQLHKNYPSLKIENIKTTEMPGIYSGSVGDQIIYTGEGAEHILVGSMIRLKDQKNLTNTLMLSQNQADWKKLPLKDAIKSVRGNGKRQLAVFSDPNCPYCKQLEVELSKLDDVTLYTFVLPLKPQSVAPSKQLFCEKDQAYAWTNLISKGVQPSSQKSCANPIERNIQLAKNLGVNGTPAIIFSNGTKLMGAYPAAEIEKIWQELGL</sequence>
<keyword evidence="4 7" id="KW-0574">Periplasm</keyword>
<keyword evidence="5" id="KW-1015">Disulfide bond</keyword>
<dbReference type="InterPro" id="IPR036249">
    <property type="entry name" value="Thioredoxin-like_sf"/>
</dbReference>
<accession>A0A4Q7AMJ7</accession>
<organism evidence="10 11">
    <name type="scientific">Acinetobacter bouvetii</name>
    <dbReference type="NCBI Taxonomy" id="202951"/>
    <lineage>
        <taxon>Bacteria</taxon>
        <taxon>Pseudomonadati</taxon>
        <taxon>Pseudomonadota</taxon>
        <taxon>Gammaproteobacteria</taxon>
        <taxon>Moraxellales</taxon>
        <taxon>Moraxellaceae</taxon>
        <taxon>Acinetobacter</taxon>
    </lineage>
</organism>
<dbReference type="InterPro" id="IPR017937">
    <property type="entry name" value="Thioredoxin_CS"/>
</dbReference>
<comment type="caution">
    <text evidence="10">The sequence shown here is derived from an EMBL/GenBank/DDBJ whole genome shotgun (WGS) entry which is preliminary data.</text>
</comment>
<dbReference type="InterPro" id="IPR012336">
    <property type="entry name" value="Thioredoxin-like_fold"/>
</dbReference>
<keyword evidence="3 7" id="KW-0732">Signal</keyword>
<dbReference type="InterPro" id="IPR051470">
    <property type="entry name" value="Thiol:disulfide_interchange"/>
</dbReference>
<dbReference type="Pfam" id="PF13098">
    <property type="entry name" value="Thioredoxin_2"/>
    <property type="match status" value="1"/>
</dbReference>
<dbReference type="PROSITE" id="PS00194">
    <property type="entry name" value="THIOREDOXIN_1"/>
    <property type="match status" value="1"/>
</dbReference>
<evidence type="ECO:0000313" key="10">
    <source>
        <dbReference type="EMBL" id="RZG64276.1"/>
    </source>
</evidence>
<dbReference type="SUPFAM" id="SSF54423">
    <property type="entry name" value="DsbC/DsbG N-terminal domain-like"/>
    <property type="match status" value="1"/>
</dbReference>
<dbReference type="AlphaFoldDB" id="A0A4Q7AMJ7"/>
<dbReference type="PANTHER" id="PTHR35272">
    <property type="entry name" value="THIOL:DISULFIDE INTERCHANGE PROTEIN DSBC-RELATED"/>
    <property type="match status" value="1"/>
</dbReference>
<dbReference type="Proteomes" id="UP000293483">
    <property type="component" value="Unassembled WGS sequence"/>
</dbReference>
<protein>
    <recommendedName>
        <fullName evidence="7">Thiol:disulfide interchange protein</fullName>
    </recommendedName>
</protein>
<gene>
    <name evidence="10" type="ORF">EXE25_17235</name>
</gene>
<dbReference type="CDD" id="cd03020">
    <property type="entry name" value="DsbA_DsbC_DsbG"/>
    <property type="match status" value="1"/>
</dbReference>
<reference evidence="10 11" key="1">
    <citation type="submission" date="2019-02" db="EMBL/GenBank/DDBJ databases">
        <title>The Batch Genome Submission of Acinetobacter spp. strains.</title>
        <authorList>
            <person name="Qin J."/>
            <person name="Hu Y."/>
            <person name="Ye H."/>
            <person name="Wei L."/>
            <person name="Feng Y."/>
            <person name="Zong Z."/>
        </authorList>
    </citation>
    <scope>NUCLEOTIDE SEQUENCE [LARGE SCALE GENOMIC DNA]</scope>
    <source>
        <strain evidence="10 11">WCHABo060081</strain>
    </source>
</reference>
<dbReference type="Pfam" id="PF10411">
    <property type="entry name" value="DsbC_N"/>
    <property type="match status" value="1"/>
</dbReference>
<feature type="domain" description="Disulphide bond isomerase DsbC/G N-terminal" evidence="8">
    <location>
        <begin position="22"/>
        <end position="88"/>
    </location>
</feature>
<dbReference type="SUPFAM" id="SSF52833">
    <property type="entry name" value="Thioredoxin-like"/>
    <property type="match status" value="1"/>
</dbReference>
<evidence type="ECO:0000256" key="2">
    <source>
        <dbReference type="ARBA" id="ARBA00009813"/>
    </source>
</evidence>
<evidence type="ECO:0000259" key="8">
    <source>
        <dbReference type="Pfam" id="PF10411"/>
    </source>
</evidence>
<keyword evidence="6 7" id="KW-0676">Redox-active center</keyword>
<dbReference type="Gene3D" id="3.10.450.70">
    <property type="entry name" value="Disulphide bond isomerase, DsbC/G, N-terminal"/>
    <property type="match status" value="1"/>
</dbReference>
<evidence type="ECO:0000256" key="7">
    <source>
        <dbReference type="RuleBase" id="RU364038"/>
    </source>
</evidence>
<feature type="signal peptide" evidence="7">
    <location>
        <begin position="1"/>
        <end position="24"/>
    </location>
</feature>
<dbReference type="InterPro" id="IPR018950">
    <property type="entry name" value="DiS-bond_isomerase_DsbC/G_N"/>
</dbReference>
<dbReference type="GO" id="GO:0042597">
    <property type="term" value="C:periplasmic space"/>
    <property type="evidence" value="ECO:0007669"/>
    <property type="project" value="UniProtKB-SubCell"/>
</dbReference>
<dbReference type="InterPro" id="IPR033954">
    <property type="entry name" value="DiS-bond_Isoase_DsbC/G"/>
</dbReference>
<feature type="domain" description="Thioredoxin-like fold" evidence="9">
    <location>
        <begin position="112"/>
        <end position="231"/>
    </location>
</feature>
<comment type="function">
    <text evidence="7">Required for disulfide bond formation in some periplasmic proteins. Acts by transferring its disulfide bond to other proteins and is reduced in the process.</text>
</comment>
<evidence type="ECO:0000256" key="6">
    <source>
        <dbReference type="ARBA" id="ARBA00023284"/>
    </source>
</evidence>
<evidence type="ECO:0000256" key="4">
    <source>
        <dbReference type="ARBA" id="ARBA00022764"/>
    </source>
</evidence>
<dbReference type="PANTHER" id="PTHR35272:SF3">
    <property type="entry name" value="THIOL:DISULFIDE INTERCHANGE PROTEIN DSBC"/>
    <property type="match status" value="1"/>
</dbReference>